<evidence type="ECO:0000313" key="3">
    <source>
        <dbReference type="Proteomes" id="UP000186601"/>
    </source>
</evidence>
<sequence>MVYQWEPETQYNNGDVVEFEGCLMRSLLVGLLTYIIDRSPVPNCAAPLFAGVITSAFGVLGLCFTNSARQSDWTPPVTPALWARLPEQYCQPDQGGGGYNPSYEQPQQQQQQEPVNDGQGKQWDEHEHQKVDIPHEEQKKNWWDLDDKRKHELEVGGGLAAGLGLLGAGYYAYKHHEKSGEEVSNYPSSDSQDSSKSSSQKKAQVWGLQGWLTDAQRRTQEFYQNGPQGPVTWVLVQDKHVPEGAFPAGEVDGEPLYVCRAFHECGFITNRAASLATYEVLLGDRRAVQWVEAHGHLDLNELGARPVEAGKESNDTPLYIAQAHYHNGIHPGKCSTHLDGAFIPFGNTEKNVSDYRVLCYN</sequence>
<dbReference type="Pfam" id="PF11901">
    <property type="entry name" value="DM9"/>
    <property type="match status" value="1"/>
</dbReference>
<gene>
    <name evidence="2" type="ORF">PHLCEN_2v6936</name>
</gene>
<evidence type="ECO:0000313" key="2">
    <source>
        <dbReference type="EMBL" id="PSR79635.1"/>
    </source>
</evidence>
<comment type="caution">
    <text evidence="2">The sequence shown here is derived from an EMBL/GenBank/DDBJ whole genome shotgun (WGS) entry which is preliminary data.</text>
</comment>
<dbReference type="InterPro" id="IPR006616">
    <property type="entry name" value="DM9_repeat"/>
</dbReference>
<feature type="region of interest" description="Disordered" evidence="1">
    <location>
        <begin position="180"/>
        <end position="200"/>
    </location>
</feature>
<proteinExistence type="predicted"/>
<dbReference type="EMBL" id="MLYV02000690">
    <property type="protein sequence ID" value="PSR79635.1"/>
    <property type="molecule type" value="Genomic_DNA"/>
</dbReference>
<dbReference type="PANTHER" id="PTHR31649:SF1">
    <property type="entry name" value="FARNESOIC ACID O-METHYL TRANSFERASE DOMAIN-CONTAINING PROTEIN"/>
    <property type="match status" value="1"/>
</dbReference>
<dbReference type="SMART" id="SM00696">
    <property type="entry name" value="DM9"/>
    <property type="match status" value="2"/>
</dbReference>
<dbReference type="AlphaFoldDB" id="A0A2R6NY15"/>
<keyword evidence="3" id="KW-1185">Reference proteome</keyword>
<name>A0A2R6NY15_9APHY</name>
<reference evidence="2 3" key="1">
    <citation type="submission" date="2018-02" db="EMBL/GenBank/DDBJ databases">
        <title>Genome sequence of the basidiomycete white-rot fungus Phlebia centrifuga.</title>
        <authorList>
            <person name="Granchi Z."/>
            <person name="Peng M."/>
            <person name="de Vries R.P."/>
            <person name="Hilden K."/>
            <person name="Makela M.R."/>
            <person name="Grigoriev I."/>
            <person name="Riley R."/>
        </authorList>
    </citation>
    <scope>NUCLEOTIDE SEQUENCE [LARGE SCALE GENOMIC DNA]</scope>
    <source>
        <strain evidence="2 3">FBCC195</strain>
    </source>
</reference>
<dbReference type="Proteomes" id="UP000186601">
    <property type="component" value="Unassembled WGS sequence"/>
</dbReference>
<dbReference type="OrthoDB" id="2142040at2759"/>
<feature type="region of interest" description="Disordered" evidence="1">
    <location>
        <begin position="93"/>
        <end position="139"/>
    </location>
</feature>
<protein>
    <submittedName>
        <fullName evidence="2">Uncharacterized protein</fullName>
    </submittedName>
</protein>
<feature type="compositionally biased region" description="Basic and acidic residues" evidence="1">
    <location>
        <begin position="122"/>
        <end position="139"/>
    </location>
</feature>
<feature type="compositionally biased region" description="Low complexity" evidence="1">
    <location>
        <begin position="104"/>
        <end position="114"/>
    </location>
</feature>
<dbReference type="PANTHER" id="PTHR31649">
    <property type="entry name" value="AGAP009604-PA"/>
    <property type="match status" value="1"/>
</dbReference>
<feature type="compositionally biased region" description="Low complexity" evidence="1">
    <location>
        <begin position="188"/>
        <end position="200"/>
    </location>
</feature>
<accession>A0A2R6NY15</accession>
<dbReference type="STRING" id="98765.A0A2R6NY15"/>
<organism evidence="2 3">
    <name type="scientific">Hermanssonia centrifuga</name>
    <dbReference type="NCBI Taxonomy" id="98765"/>
    <lineage>
        <taxon>Eukaryota</taxon>
        <taxon>Fungi</taxon>
        <taxon>Dikarya</taxon>
        <taxon>Basidiomycota</taxon>
        <taxon>Agaricomycotina</taxon>
        <taxon>Agaricomycetes</taxon>
        <taxon>Polyporales</taxon>
        <taxon>Meruliaceae</taxon>
        <taxon>Hermanssonia</taxon>
    </lineage>
</organism>
<evidence type="ECO:0000256" key="1">
    <source>
        <dbReference type="SAM" id="MobiDB-lite"/>
    </source>
</evidence>